<proteinExistence type="inferred from homology"/>
<name>A0A1H4KCH3_9BACT</name>
<feature type="transmembrane region" description="Helical" evidence="11">
    <location>
        <begin position="183"/>
        <end position="201"/>
    </location>
</feature>
<dbReference type="GO" id="GO:0005886">
    <property type="term" value="C:plasma membrane"/>
    <property type="evidence" value="ECO:0007669"/>
    <property type="project" value="UniProtKB-SubCell"/>
</dbReference>
<feature type="transmembrane region" description="Helical" evidence="11">
    <location>
        <begin position="159"/>
        <end position="176"/>
    </location>
</feature>
<comment type="subcellular location">
    <subcellularLocation>
        <location evidence="11">Cell membrane</location>
        <topology evidence="11">Multi-pass membrane protein</topology>
    </subcellularLocation>
    <subcellularLocation>
        <location evidence="1">Membrane</location>
        <topology evidence="1">Multi-pass membrane protein</topology>
    </subcellularLocation>
</comment>
<keyword evidence="8 11" id="KW-1133">Transmembrane helix</keyword>
<evidence type="ECO:0000313" key="13">
    <source>
        <dbReference type="Proteomes" id="UP000182409"/>
    </source>
</evidence>
<comment type="catalytic activity">
    <reaction evidence="11">
        <text>[GlcNAc-(1-&gt;4)-Mur2Ac(oyl-L-Ala-gamma-D-Glu-L-Lys-D-Ala-D-Ala)](n)-di-trans,octa-cis-undecaprenyl diphosphate + beta-D-GlcNAc-(1-&gt;4)-Mur2Ac(oyl-L-Ala-gamma-D-Glu-L-Lys-D-Ala-D-Ala)-di-trans,octa-cis-undecaprenyl diphosphate = [GlcNAc-(1-&gt;4)-Mur2Ac(oyl-L-Ala-gamma-D-Glu-L-Lys-D-Ala-D-Ala)](n+1)-di-trans,octa-cis-undecaprenyl diphosphate + di-trans,octa-cis-undecaprenyl diphosphate + H(+)</text>
        <dbReference type="Rhea" id="RHEA:23708"/>
        <dbReference type="Rhea" id="RHEA-COMP:9602"/>
        <dbReference type="Rhea" id="RHEA-COMP:9603"/>
        <dbReference type="ChEBI" id="CHEBI:15378"/>
        <dbReference type="ChEBI" id="CHEBI:58405"/>
        <dbReference type="ChEBI" id="CHEBI:60033"/>
        <dbReference type="ChEBI" id="CHEBI:78435"/>
        <dbReference type="EC" id="2.4.99.28"/>
    </reaction>
</comment>
<accession>A0A1H4KCH3</accession>
<dbReference type="InterPro" id="IPR018365">
    <property type="entry name" value="Cell_cycle_FtsW-rel_CS"/>
</dbReference>
<dbReference type="PROSITE" id="PS00428">
    <property type="entry name" value="FTSW_RODA_SPOVE"/>
    <property type="match status" value="1"/>
</dbReference>
<dbReference type="Proteomes" id="UP000182409">
    <property type="component" value="Unassembled WGS sequence"/>
</dbReference>
<feature type="transmembrane region" description="Helical" evidence="11">
    <location>
        <begin position="70"/>
        <end position="89"/>
    </location>
</feature>
<dbReference type="PANTHER" id="PTHR30474:SF1">
    <property type="entry name" value="PEPTIDOGLYCAN GLYCOSYLTRANSFERASE MRDB"/>
    <property type="match status" value="1"/>
</dbReference>
<keyword evidence="7 11" id="KW-0573">Peptidoglycan synthesis</keyword>
<dbReference type="GO" id="GO:0032153">
    <property type="term" value="C:cell division site"/>
    <property type="evidence" value="ECO:0007669"/>
    <property type="project" value="TreeGrafter"/>
</dbReference>
<evidence type="ECO:0000256" key="5">
    <source>
        <dbReference type="ARBA" id="ARBA00022692"/>
    </source>
</evidence>
<organism evidence="12 13">
    <name type="scientific">Terriglobus roseus</name>
    <dbReference type="NCBI Taxonomy" id="392734"/>
    <lineage>
        <taxon>Bacteria</taxon>
        <taxon>Pseudomonadati</taxon>
        <taxon>Acidobacteriota</taxon>
        <taxon>Terriglobia</taxon>
        <taxon>Terriglobales</taxon>
        <taxon>Acidobacteriaceae</taxon>
        <taxon>Terriglobus</taxon>
    </lineage>
</organism>
<keyword evidence="6 11" id="KW-0133">Cell shape</keyword>
<dbReference type="PANTHER" id="PTHR30474">
    <property type="entry name" value="CELL CYCLE PROTEIN"/>
    <property type="match status" value="1"/>
</dbReference>
<evidence type="ECO:0000256" key="11">
    <source>
        <dbReference type="HAMAP-Rule" id="MF_02079"/>
    </source>
</evidence>
<feature type="transmembrane region" description="Helical" evidence="11">
    <location>
        <begin position="12"/>
        <end position="34"/>
    </location>
</feature>
<evidence type="ECO:0000256" key="6">
    <source>
        <dbReference type="ARBA" id="ARBA00022960"/>
    </source>
</evidence>
<keyword evidence="10 11" id="KW-0961">Cell wall biogenesis/degradation</keyword>
<dbReference type="GO" id="GO:0008955">
    <property type="term" value="F:peptidoglycan glycosyltransferase activity"/>
    <property type="evidence" value="ECO:0007669"/>
    <property type="project" value="UniProtKB-UniRule"/>
</dbReference>
<dbReference type="HAMAP" id="MF_02079">
    <property type="entry name" value="PGT_RodA"/>
    <property type="match status" value="1"/>
</dbReference>
<keyword evidence="4 11" id="KW-0808">Transferase</keyword>
<dbReference type="GO" id="GO:0009252">
    <property type="term" value="P:peptidoglycan biosynthetic process"/>
    <property type="evidence" value="ECO:0007669"/>
    <property type="project" value="UniProtKB-UniRule"/>
</dbReference>
<feature type="transmembrane region" description="Helical" evidence="11">
    <location>
        <begin position="339"/>
        <end position="360"/>
    </location>
</feature>
<keyword evidence="2 11" id="KW-1003">Cell membrane</keyword>
<dbReference type="Pfam" id="PF01098">
    <property type="entry name" value="FTSW_RODA_SPOVE"/>
    <property type="match status" value="1"/>
</dbReference>
<evidence type="ECO:0000256" key="1">
    <source>
        <dbReference type="ARBA" id="ARBA00004141"/>
    </source>
</evidence>
<evidence type="ECO:0000256" key="3">
    <source>
        <dbReference type="ARBA" id="ARBA00022676"/>
    </source>
</evidence>
<reference evidence="12 13" key="1">
    <citation type="submission" date="2016-10" db="EMBL/GenBank/DDBJ databases">
        <authorList>
            <person name="de Groot N.N."/>
        </authorList>
    </citation>
    <scope>NUCLEOTIDE SEQUENCE [LARGE SCALE GENOMIC DNA]</scope>
    <source>
        <strain evidence="12 13">AB35.6</strain>
    </source>
</reference>
<dbReference type="InterPro" id="IPR011923">
    <property type="entry name" value="RodA/MrdB"/>
</dbReference>
<dbReference type="GO" id="GO:0015648">
    <property type="term" value="F:lipid-linked peptidoglycan transporter activity"/>
    <property type="evidence" value="ECO:0007669"/>
    <property type="project" value="TreeGrafter"/>
</dbReference>
<dbReference type="GO" id="GO:0008360">
    <property type="term" value="P:regulation of cell shape"/>
    <property type="evidence" value="ECO:0007669"/>
    <property type="project" value="UniProtKB-KW"/>
</dbReference>
<dbReference type="GO" id="GO:0071555">
    <property type="term" value="P:cell wall organization"/>
    <property type="evidence" value="ECO:0007669"/>
    <property type="project" value="UniProtKB-KW"/>
</dbReference>
<comment type="similarity">
    <text evidence="11">Belongs to the SEDS family. MrdB/RodA subfamily.</text>
</comment>
<dbReference type="GO" id="GO:0051301">
    <property type="term" value="P:cell division"/>
    <property type="evidence" value="ECO:0007669"/>
    <property type="project" value="InterPro"/>
</dbReference>
<evidence type="ECO:0000256" key="7">
    <source>
        <dbReference type="ARBA" id="ARBA00022984"/>
    </source>
</evidence>
<dbReference type="EC" id="2.4.99.28" evidence="11"/>
<keyword evidence="5 11" id="KW-0812">Transmembrane</keyword>
<dbReference type="EMBL" id="FNSD01000001">
    <property type="protein sequence ID" value="SEB56234.1"/>
    <property type="molecule type" value="Genomic_DNA"/>
</dbReference>
<keyword evidence="9 11" id="KW-0472">Membrane</keyword>
<evidence type="ECO:0000256" key="10">
    <source>
        <dbReference type="ARBA" id="ARBA00023316"/>
    </source>
</evidence>
<evidence type="ECO:0000256" key="8">
    <source>
        <dbReference type="ARBA" id="ARBA00022989"/>
    </source>
</evidence>
<dbReference type="InterPro" id="IPR001182">
    <property type="entry name" value="FtsW/RodA"/>
</dbReference>
<protein>
    <recommendedName>
        <fullName evidence="11">Peptidoglycan glycosyltransferase RodA</fullName>
        <shortName evidence="11">PGT</shortName>
        <ecNumber evidence="11">2.4.99.28</ecNumber>
    </recommendedName>
    <alternativeName>
        <fullName evidence="11">Cell elongation protein RodA</fullName>
    </alternativeName>
    <alternativeName>
        <fullName evidence="11">Cell wall polymerase</fullName>
    </alternativeName>
    <alternativeName>
        <fullName evidence="11">Peptidoglycan polymerase</fullName>
        <shortName evidence="11">PG polymerase</shortName>
    </alternativeName>
</protein>
<comment type="pathway">
    <text evidence="11">Cell wall biogenesis; peptidoglycan biosynthesis.</text>
</comment>
<dbReference type="RefSeq" id="WP_074652726.1">
    <property type="nucleotide sequence ID" value="NZ_FNSD01000001.1"/>
</dbReference>
<sequence length="367" mass="40261">MTRFSSYRDFDWTLLTFVLLMSTISVLEIYSATLHTKFHGFHTKQLTFLAIGIPLMFIISLIDYHRLIEIAHWAYGVSIVSLLAVLLVGKKVLGARRWIGLPGGTHFQPSEWIKLVLIVASARFFWGLANKEELEWKDIGKAFLLIGLPMLMVLKQPDLGTALTYSPVLLVGLFLGGISWRKALILAVTGLVLIVGIWKSGKVLKPYQKARLTSFQHPEDDPKGSGYQVRQSLIAVGSGGIWGKGAAKGTQTQGDFLPIPYTDFIFAALCEEHGFVGAALVLILYFLILIRLVQNAQTASDPPGTLLVMGVAGVMLFQIAVNIGMVVGIMPVTGIPLPLLSYGGSSVLFSFLALGIVMNVRMRRFVN</sequence>
<evidence type="ECO:0000313" key="12">
    <source>
        <dbReference type="EMBL" id="SEB56234.1"/>
    </source>
</evidence>
<dbReference type="NCBIfam" id="TIGR02210">
    <property type="entry name" value="rodA_shape"/>
    <property type="match status" value="1"/>
</dbReference>
<feature type="transmembrane region" description="Helical" evidence="11">
    <location>
        <begin position="274"/>
        <end position="293"/>
    </location>
</feature>
<comment type="function">
    <text evidence="11">Peptidoglycan polymerase that is essential for cell wall elongation.</text>
</comment>
<evidence type="ECO:0000256" key="9">
    <source>
        <dbReference type="ARBA" id="ARBA00023136"/>
    </source>
</evidence>
<evidence type="ECO:0000256" key="4">
    <source>
        <dbReference type="ARBA" id="ARBA00022679"/>
    </source>
</evidence>
<gene>
    <name evidence="11" type="primary">rodA</name>
    <name evidence="12" type="ORF">SAMN05443244_1130</name>
</gene>
<keyword evidence="3 11" id="KW-0328">Glycosyltransferase</keyword>
<dbReference type="UniPathway" id="UPA00219"/>
<feature type="transmembrane region" description="Helical" evidence="11">
    <location>
        <begin position="305"/>
        <end position="327"/>
    </location>
</feature>
<dbReference type="AlphaFoldDB" id="A0A1H4KCH3"/>
<evidence type="ECO:0000256" key="2">
    <source>
        <dbReference type="ARBA" id="ARBA00022475"/>
    </source>
</evidence>
<feature type="transmembrane region" description="Helical" evidence="11">
    <location>
        <begin position="46"/>
        <end position="64"/>
    </location>
</feature>
<dbReference type="OrthoDB" id="9812661at2"/>